<proteinExistence type="predicted"/>
<comment type="caution">
    <text evidence="1">The sequence shown here is derived from an EMBL/GenBank/DDBJ whole genome shotgun (WGS) entry which is preliminary data.</text>
</comment>
<dbReference type="Pfam" id="PF11112">
    <property type="entry name" value="PyocinActivator"/>
    <property type="match status" value="1"/>
</dbReference>
<dbReference type="EMBL" id="JACARV010000066">
    <property type="protein sequence ID" value="NWC82619.1"/>
    <property type="molecule type" value="Genomic_DNA"/>
</dbReference>
<dbReference type="InterPro" id="IPR020518">
    <property type="entry name" value="Tscrpt_reg_PrtN"/>
</dbReference>
<name>A0A7Y7ZF71_PSEPU</name>
<sequence>MKGTFGQLFKQWGTPCPTLTAVREHYFPHIKTDRRFRELINAGKIGLNPKKLHNSVRAQYVIYLHDLADYLDTQAPKTS</sequence>
<evidence type="ECO:0000313" key="1">
    <source>
        <dbReference type="EMBL" id="NWC82619.1"/>
    </source>
</evidence>
<evidence type="ECO:0000313" key="2">
    <source>
        <dbReference type="Proteomes" id="UP000542695"/>
    </source>
</evidence>
<dbReference type="AlphaFoldDB" id="A0A7Y7ZF71"/>
<accession>A0A7Y7ZF71</accession>
<dbReference type="GO" id="GO:0006355">
    <property type="term" value="P:regulation of DNA-templated transcription"/>
    <property type="evidence" value="ECO:0007669"/>
    <property type="project" value="InterPro"/>
</dbReference>
<organism evidence="1 2">
    <name type="scientific">Pseudomonas putida</name>
    <name type="common">Arthrobacter siderocapsulatus</name>
    <dbReference type="NCBI Taxonomy" id="303"/>
    <lineage>
        <taxon>Bacteria</taxon>
        <taxon>Pseudomonadati</taxon>
        <taxon>Pseudomonadota</taxon>
        <taxon>Gammaproteobacteria</taxon>
        <taxon>Pseudomonadales</taxon>
        <taxon>Pseudomonadaceae</taxon>
        <taxon>Pseudomonas</taxon>
    </lineage>
</organism>
<dbReference type="Proteomes" id="UP000542695">
    <property type="component" value="Unassembled WGS sequence"/>
</dbReference>
<protein>
    <submittedName>
        <fullName evidence="1">Pyocin activator PrtN family protein</fullName>
    </submittedName>
</protein>
<gene>
    <name evidence="1" type="ORF">HX798_20350</name>
</gene>
<dbReference type="RefSeq" id="WP_014755611.1">
    <property type="nucleotide sequence ID" value="NZ_JACARV010000066.1"/>
</dbReference>
<reference evidence="1 2" key="1">
    <citation type="submission" date="2020-04" db="EMBL/GenBank/DDBJ databases">
        <title>Molecular characterization of pseudomonads from Agaricus bisporus reveal novel blotch 2 pathogens in Western Europe.</title>
        <authorList>
            <person name="Taparia T."/>
            <person name="Krijger M."/>
            <person name="Haynes E."/>
            <person name="Elpinstone J.G."/>
            <person name="Noble R."/>
            <person name="Van Der Wolf J."/>
        </authorList>
    </citation>
    <scope>NUCLEOTIDE SEQUENCE [LARGE SCALE GENOMIC DNA]</scope>
    <source>
        <strain evidence="1 2">P7765</strain>
    </source>
</reference>